<dbReference type="AlphaFoldDB" id="A0A7Y9JYW8"/>
<keyword evidence="1" id="KW-0812">Transmembrane</keyword>
<feature type="transmembrane region" description="Helical" evidence="1">
    <location>
        <begin position="30"/>
        <end position="51"/>
    </location>
</feature>
<reference evidence="3 4" key="1">
    <citation type="submission" date="2020-07" db="EMBL/GenBank/DDBJ databases">
        <title>Sequencing the genomes of 1000 actinobacteria strains.</title>
        <authorList>
            <person name="Klenk H.-P."/>
        </authorList>
    </citation>
    <scope>NUCLEOTIDE SEQUENCE [LARGE SCALE GENOMIC DNA]</scope>
    <source>
        <strain evidence="3 4">DSM 24482</strain>
    </source>
</reference>
<organism evidence="3 4">
    <name type="scientific">Cellulomonas oligotrophica</name>
    <dbReference type="NCBI Taxonomy" id="931536"/>
    <lineage>
        <taxon>Bacteria</taxon>
        <taxon>Bacillati</taxon>
        <taxon>Actinomycetota</taxon>
        <taxon>Actinomycetes</taxon>
        <taxon>Micrococcales</taxon>
        <taxon>Cellulomonadaceae</taxon>
        <taxon>Cellulomonas</taxon>
    </lineage>
</organism>
<gene>
    <name evidence="3" type="ORF">BKA21_002885</name>
    <name evidence="2" type="ORF">Col01nite_34140</name>
</gene>
<name>A0A7Y9JYW8_9CELL</name>
<dbReference type="RefSeq" id="WP_140460623.1">
    <property type="nucleotide sequence ID" value="NZ_BAABFI010000007.1"/>
</dbReference>
<keyword evidence="1" id="KW-1133">Transmembrane helix</keyword>
<dbReference type="EMBL" id="BONN01000014">
    <property type="protein sequence ID" value="GIG34255.1"/>
    <property type="molecule type" value="Genomic_DNA"/>
</dbReference>
<protein>
    <recommendedName>
        <fullName evidence="6">Cardiolipin synthase N-terminal domain-containing protein</fullName>
    </recommendedName>
</protein>
<dbReference type="EMBL" id="JACCBK010000001">
    <property type="protein sequence ID" value="NYD87336.1"/>
    <property type="molecule type" value="Genomic_DNA"/>
</dbReference>
<keyword evidence="5" id="KW-1185">Reference proteome</keyword>
<evidence type="ECO:0000313" key="2">
    <source>
        <dbReference type="EMBL" id="GIG34255.1"/>
    </source>
</evidence>
<sequence length="99" mass="10644">MRTAPDETTTRVFEGPTYGVDLLLPATYDIVWSVVVIGSIVLALVLAIVALERWRHRREDAGSAVVGALVILCVPVVGPLAYLYATRRPRTTAGTTPAP</sequence>
<dbReference type="Proteomes" id="UP000577956">
    <property type="component" value="Unassembled WGS sequence"/>
</dbReference>
<evidence type="ECO:0000313" key="5">
    <source>
        <dbReference type="Proteomes" id="UP000618382"/>
    </source>
</evidence>
<keyword evidence="1" id="KW-0472">Membrane</keyword>
<reference evidence="2 5" key="2">
    <citation type="submission" date="2021-01" db="EMBL/GenBank/DDBJ databases">
        <title>Whole genome shotgun sequence of Cellulomonas oligotrophica NBRC 109435.</title>
        <authorList>
            <person name="Komaki H."/>
            <person name="Tamura T."/>
        </authorList>
    </citation>
    <scope>NUCLEOTIDE SEQUENCE [LARGE SCALE GENOMIC DNA]</scope>
    <source>
        <strain evidence="2 5">NBRC 109435</strain>
    </source>
</reference>
<proteinExistence type="predicted"/>
<dbReference type="Proteomes" id="UP000618382">
    <property type="component" value="Unassembled WGS sequence"/>
</dbReference>
<feature type="transmembrane region" description="Helical" evidence="1">
    <location>
        <begin position="63"/>
        <end position="85"/>
    </location>
</feature>
<comment type="caution">
    <text evidence="3">The sequence shown here is derived from an EMBL/GenBank/DDBJ whole genome shotgun (WGS) entry which is preliminary data.</text>
</comment>
<evidence type="ECO:0000313" key="3">
    <source>
        <dbReference type="EMBL" id="NYD87336.1"/>
    </source>
</evidence>
<evidence type="ECO:0000313" key="4">
    <source>
        <dbReference type="Proteomes" id="UP000577956"/>
    </source>
</evidence>
<accession>A0A7Y9JYW8</accession>
<evidence type="ECO:0000256" key="1">
    <source>
        <dbReference type="SAM" id="Phobius"/>
    </source>
</evidence>
<evidence type="ECO:0008006" key="6">
    <source>
        <dbReference type="Google" id="ProtNLM"/>
    </source>
</evidence>